<gene>
    <name evidence="3" type="ORF">CTHT_0031750</name>
</gene>
<reference evidence="3 4" key="1">
    <citation type="journal article" date="2011" name="Cell">
        <title>Insight into structure and assembly of the nuclear pore complex by utilizing the genome of a eukaryotic thermophile.</title>
        <authorList>
            <person name="Amlacher S."/>
            <person name="Sarges P."/>
            <person name="Flemming D."/>
            <person name="van Noort V."/>
            <person name="Kunze R."/>
            <person name="Devos D.P."/>
            <person name="Arumugam M."/>
            <person name="Bork P."/>
            <person name="Hurt E."/>
        </authorList>
    </citation>
    <scope>NUCLEOTIDE SEQUENCE [LARGE SCALE GENOMIC DNA]</scope>
    <source>
        <strain evidence="4">DSM 1495 / CBS 144.50 / IMI 039719</strain>
    </source>
</reference>
<evidence type="ECO:0000313" key="3">
    <source>
        <dbReference type="EMBL" id="EGS21320.1"/>
    </source>
</evidence>
<evidence type="ECO:0000256" key="1">
    <source>
        <dbReference type="SAM" id="Phobius"/>
    </source>
</evidence>
<dbReference type="KEGG" id="cthr:CTHT_0031750"/>
<evidence type="ECO:0000256" key="2">
    <source>
        <dbReference type="SAM" id="SignalP"/>
    </source>
</evidence>
<dbReference type="RefSeq" id="XP_006693616.1">
    <property type="nucleotide sequence ID" value="XM_006693553.1"/>
</dbReference>
<dbReference type="EMBL" id="GL988041">
    <property type="protein sequence ID" value="EGS21320.1"/>
    <property type="molecule type" value="Genomic_DNA"/>
</dbReference>
<keyword evidence="1" id="KW-1133">Transmembrane helix</keyword>
<keyword evidence="4" id="KW-1185">Reference proteome</keyword>
<dbReference type="STRING" id="759272.G0S4U9"/>
<dbReference type="OrthoDB" id="2596908at2759"/>
<dbReference type="GeneID" id="18257213"/>
<keyword evidence="1" id="KW-0812">Transmembrane</keyword>
<feature type="chain" id="PRO_5003409317" description="Protein BIG1" evidence="2">
    <location>
        <begin position="26"/>
        <end position="333"/>
    </location>
</feature>
<accession>G0S4U9</accession>
<feature type="transmembrane region" description="Helical" evidence="1">
    <location>
        <begin position="284"/>
        <end position="306"/>
    </location>
</feature>
<proteinExistence type="predicted"/>
<name>G0S4U9_CHATD</name>
<keyword evidence="1" id="KW-0472">Membrane</keyword>
<keyword evidence="2" id="KW-0732">Signal</keyword>
<protein>
    <recommendedName>
        <fullName evidence="5">Protein BIG1</fullName>
    </recommendedName>
</protein>
<evidence type="ECO:0000313" key="4">
    <source>
        <dbReference type="Proteomes" id="UP000008066"/>
    </source>
</evidence>
<dbReference type="Proteomes" id="UP000008066">
    <property type="component" value="Unassembled WGS sequence"/>
</dbReference>
<dbReference type="HOGENOM" id="CLU_050091_0_0_1"/>
<evidence type="ECO:0008006" key="5">
    <source>
        <dbReference type="Google" id="ProtNLM"/>
    </source>
</evidence>
<dbReference type="OMA" id="SGIAVCY"/>
<organism evidence="4">
    <name type="scientific">Chaetomium thermophilum (strain DSM 1495 / CBS 144.50 / IMI 039719)</name>
    <name type="common">Thermochaetoides thermophila</name>
    <dbReference type="NCBI Taxonomy" id="759272"/>
    <lineage>
        <taxon>Eukaryota</taxon>
        <taxon>Fungi</taxon>
        <taxon>Dikarya</taxon>
        <taxon>Ascomycota</taxon>
        <taxon>Pezizomycotina</taxon>
        <taxon>Sordariomycetes</taxon>
        <taxon>Sordariomycetidae</taxon>
        <taxon>Sordariales</taxon>
        <taxon>Chaetomiaceae</taxon>
        <taxon>Thermochaetoides</taxon>
    </lineage>
</organism>
<dbReference type="AlphaFoldDB" id="G0S4U9"/>
<dbReference type="eggNOG" id="ENOG502S2FQ">
    <property type="taxonomic scope" value="Eukaryota"/>
</dbReference>
<sequence length="333" mass="36347">MLWQTTSITALLVVGARVGMRSVVAERVGHSIPLLDRRVEEEGYASIGTPKQLQVRQTTDFMSTNTPLRADGTIDLEAWDQAANTACRNALRNLKEASNPSGTCVCYNLPLLNNNTGTFEADLRLFQLSEPTGIFAGIPQDQIEVSLTYNGASVTEVKQTSKAQDTVLPAAALFARQDANNDDLKLLQSYLFIGQVDQDKMSNPMSEAQLQALIMPIVTLKAVDANGQTVSTNVSSNEAAFVTGVFSQQTFMSNFTMAQLSQQADLEGLKNGTIPFVLPGVQILLFPIGLIITSIWLAIGLAAYGFGTYERYKFREAYRRRIAIVEKGGVPRL</sequence>
<feature type="signal peptide" evidence="2">
    <location>
        <begin position="1"/>
        <end position="25"/>
    </location>
</feature>